<dbReference type="RefSeq" id="XP_051360974.1">
    <property type="nucleotide sequence ID" value="XM_051507920.1"/>
</dbReference>
<dbReference type="AlphaFoldDB" id="A0A9P9XYB5"/>
<dbReference type="Proteomes" id="UP001055219">
    <property type="component" value="Unassembled WGS sequence"/>
</dbReference>
<dbReference type="EMBL" id="JAGIXG020000037">
    <property type="protein sequence ID" value="KAI6780118.1"/>
    <property type="molecule type" value="Genomic_DNA"/>
</dbReference>
<feature type="compositionally biased region" description="Basic and acidic residues" evidence="1">
    <location>
        <begin position="76"/>
        <end position="92"/>
    </location>
</feature>
<evidence type="ECO:0000313" key="2">
    <source>
        <dbReference type="EMBL" id="KAI6780118.1"/>
    </source>
</evidence>
<feature type="region of interest" description="Disordered" evidence="1">
    <location>
        <begin position="71"/>
        <end position="108"/>
    </location>
</feature>
<sequence length="230" mass="25440">MDAKKESDPHIGPTQGKSTAPSGRDYMYHQKSTLSAHNLHKRRGFPGLLIGDEPEPETQFTTHAIKASGIGLPQRLFRDEQGDPEESRRHSEASGSRPTPEYCSSPHIPRPLVDTIAVRCPHEAHEDNVPGTQCCPFSDLKLELFEAITAIIVAVKWISSLNRGYCSEDRCEACKKTIGQLNELCPEAFGPPIMTPCLILSLTREDLKSSGTLTIDADRCLCFENIDRPT</sequence>
<proteinExistence type="predicted"/>
<evidence type="ECO:0000256" key="1">
    <source>
        <dbReference type="SAM" id="MobiDB-lite"/>
    </source>
</evidence>
<keyword evidence="3" id="KW-1185">Reference proteome</keyword>
<protein>
    <submittedName>
        <fullName evidence="2">Uncharacterized protein</fullName>
    </submittedName>
</protein>
<dbReference type="GeneID" id="75830739"/>
<feature type="region of interest" description="Disordered" evidence="1">
    <location>
        <begin position="1"/>
        <end position="40"/>
    </location>
</feature>
<comment type="caution">
    <text evidence="2">The sequence shown here is derived from an EMBL/GenBank/DDBJ whole genome shotgun (WGS) entry which is preliminary data.</text>
</comment>
<gene>
    <name evidence="2" type="ORF">J7T54_004251</name>
</gene>
<evidence type="ECO:0000313" key="3">
    <source>
        <dbReference type="Proteomes" id="UP001055219"/>
    </source>
</evidence>
<organism evidence="2 3">
    <name type="scientific">Emericellopsis cladophorae</name>
    <dbReference type="NCBI Taxonomy" id="2686198"/>
    <lineage>
        <taxon>Eukaryota</taxon>
        <taxon>Fungi</taxon>
        <taxon>Dikarya</taxon>
        <taxon>Ascomycota</taxon>
        <taxon>Pezizomycotina</taxon>
        <taxon>Sordariomycetes</taxon>
        <taxon>Hypocreomycetidae</taxon>
        <taxon>Hypocreales</taxon>
        <taxon>Bionectriaceae</taxon>
        <taxon>Emericellopsis</taxon>
    </lineage>
</organism>
<name>A0A9P9XYB5_9HYPO</name>
<reference evidence="2" key="1">
    <citation type="journal article" date="2021" name="J Fungi (Basel)">
        <title>Genomic and Metabolomic Analyses of the Marine Fungus Emericellopsis cladophorae: Insights into Saltwater Adaptability Mechanisms and Its Biosynthetic Potential.</title>
        <authorList>
            <person name="Goncalves M.F.M."/>
            <person name="Hilario S."/>
            <person name="Van de Peer Y."/>
            <person name="Esteves A.C."/>
            <person name="Alves A."/>
        </authorList>
    </citation>
    <scope>NUCLEOTIDE SEQUENCE</scope>
    <source>
        <strain evidence="2">MUM 19.33</strain>
    </source>
</reference>
<reference evidence="2" key="2">
    <citation type="submission" date="2022-07" db="EMBL/GenBank/DDBJ databases">
        <authorList>
            <person name="Goncalves M.F.M."/>
            <person name="Hilario S."/>
            <person name="Van De Peer Y."/>
            <person name="Esteves A.C."/>
            <person name="Alves A."/>
        </authorList>
    </citation>
    <scope>NUCLEOTIDE SEQUENCE</scope>
    <source>
        <strain evidence="2">MUM 19.33</strain>
    </source>
</reference>
<accession>A0A9P9XYB5</accession>